<dbReference type="Pfam" id="PF02591">
    <property type="entry name" value="Zn_ribbon_9"/>
    <property type="match status" value="1"/>
</dbReference>
<dbReference type="AlphaFoldDB" id="A0A0D1JTC0"/>
<keyword evidence="5" id="KW-1185">Reference proteome</keyword>
<dbReference type="OrthoDB" id="9784388at2"/>
<feature type="coiled-coil region" evidence="1">
    <location>
        <begin position="44"/>
        <end position="144"/>
    </location>
</feature>
<evidence type="ECO:0000259" key="3">
    <source>
        <dbReference type="Pfam" id="PF24481"/>
    </source>
</evidence>
<dbReference type="InterPro" id="IPR056003">
    <property type="entry name" value="CT398_CC_hairpin"/>
</dbReference>
<dbReference type="InterPro" id="IPR052376">
    <property type="entry name" value="Oxidative_Scav/Glycosyltrans"/>
</dbReference>
<accession>A0A0D1JTC0</accession>
<gene>
    <name evidence="4" type="ORF">TL10_16930</name>
</gene>
<dbReference type="RefSeq" id="WP_043399786.1">
    <property type="nucleotide sequence ID" value="NZ_JXST01000023.1"/>
</dbReference>
<reference evidence="4 5" key="1">
    <citation type="submission" date="2015-01" db="EMBL/GenBank/DDBJ databases">
        <title>Genome sequence of Mycobacterium llatzerense and Mycobacterium immunogenum recovered from brain abscess.</title>
        <authorList>
            <person name="Greninger A.L."/>
            <person name="Langelier C."/>
            <person name="Cunningham G."/>
            <person name="Chiu C.Y."/>
            <person name="Miller S."/>
        </authorList>
    </citation>
    <scope>NUCLEOTIDE SEQUENCE [LARGE SCALE GENOMIC DNA]</scope>
    <source>
        <strain evidence="4 5">CLUC14</strain>
    </source>
</reference>
<dbReference type="EMBL" id="JXST01000023">
    <property type="protein sequence ID" value="KIU15839.1"/>
    <property type="molecule type" value="Genomic_DNA"/>
</dbReference>
<feature type="domain" description="C4-type zinc ribbon" evidence="2">
    <location>
        <begin position="203"/>
        <end position="237"/>
    </location>
</feature>
<name>A0A0D1JTC0_9MYCO</name>
<evidence type="ECO:0000259" key="2">
    <source>
        <dbReference type="Pfam" id="PF02591"/>
    </source>
</evidence>
<dbReference type="PANTHER" id="PTHR39082:SF1">
    <property type="entry name" value="SCAVENGER RECEPTOR CLASS A MEMBER 3"/>
    <property type="match status" value="1"/>
</dbReference>
<evidence type="ECO:0000313" key="5">
    <source>
        <dbReference type="Proteomes" id="UP000032221"/>
    </source>
</evidence>
<dbReference type="PATRIC" id="fig|280871.6.peg.3512"/>
<dbReference type="InterPro" id="IPR003743">
    <property type="entry name" value="Zf-RING_7"/>
</dbReference>
<organism evidence="4 5">
    <name type="scientific">Mycolicibacterium llatzerense</name>
    <dbReference type="NCBI Taxonomy" id="280871"/>
    <lineage>
        <taxon>Bacteria</taxon>
        <taxon>Bacillati</taxon>
        <taxon>Actinomycetota</taxon>
        <taxon>Actinomycetes</taxon>
        <taxon>Mycobacteriales</taxon>
        <taxon>Mycobacteriaceae</taxon>
        <taxon>Mycolicibacterium</taxon>
    </lineage>
</organism>
<dbReference type="Pfam" id="PF24481">
    <property type="entry name" value="CT398_CC"/>
    <property type="match status" value="1"/>
</dbReference>
<evidence type="ECO:0000256" key="1">
    <source>
        <dbReference type="SAM" id="Coils"/>
    </source>
</evidence>
<dbReference type="Gene3D" id="1.10.287.1490">
    <property type="match status" value="1"/>
</dbReference>
<evidence type="ECO:0000313" key="4">
    <source>
        <dbReference type="EMBL" id="KIU15839.1"/>
    </source>
</evidence>
<sequence length="250" mass="27630">MKAEVSQQRLLLEVAEVDAALTRLTHRSTHLVEQQRFDAVQAEHREANDRLAALSIAVEDLDAQIAKFESEIDAVRQRETRDEQLMDSGSVGAKQVAELQHELETLQRRQAALEEQQLEIMQRREELQGEQAEELALIDALQSDLTTAQVERDNALVSIDEARQVAGDRRVALLGSVAPELAEMYEKQRKLGGPGAGLLQGARCGACRIDLDRGELSRISAAADDDVLRCPECGVILVRVKDFRAGASDL</sequence>
<comment type="caution">
    <text evidence="4">The sequence shown here is derived from an EMBL/GenBank/DDBJ whole genome shotgun (WGS) entry which is preliminary data.</text>
</comment>
<keyword evidence="1" id="KW-0175">Coiled coil</keyword>
<protein>
    <submittedName>
        <fullName evidence="4">Uncharacterized protein</fullName>
    </submittedName>
</protein>
<dbReference type="Proteomes" id="UP000032221">
    <property type="component" value="Unassembled WGS sequence"/>
</dbReference>
<dbReference type="STRING" id="280871.TL10_16930"/>
<dbReference type="PANTHER" id="PTHR39082">
    <property type="entry name" value="PHOSPHOLIPASE C-BETA-2-RELATED"/>
    <property type="match status" value="1"/>
</dbReference>
<feature type="domain" description="CT398-like coiled coil hairpin" evidence="3">
    <location>
        <begin position="14"/>
        <end position="191"/>
    </location>
</feature>
<proteinExistence type="predicted"/>